<sequence>MGIKTYTVDAFTDQPFTGNPAAICLLEEPLTEELMQQIAVEYNLSETGFIIRKSENHFGVRYFSPRQEIPLCGHATLSAAKILFMLDVQMNQVIFDTIGGLRLYCERRGDQIMMKFPLYDSVAIDLPEPMMQALGIDKAIASRLAKDTKMLLLEIESEAVLRTIKPDFKALVNSYTGIDGVIVTAKSESDYDFVSRYFWPWAGSDEDPVTGAAHTVLAKYWSDKLGKSQLHAYQVSQRGGFMFLELDEKGHLEITSSAVIMMTGDLRI</sequence>
<reference evidence="3" key="1">
    <citation type="submission" date="2022-09" db="EMBL/GenBank/DDBJ databases">
        <title>Comparative genomics and taxonomic characterization of three novel marine species of genus Reichenbachiella exhibiting antioxidant and polysaccharide degradation activities.</title>
        <authorList>
            <person name="Muhammad N."/>
            <person name="Lee Y.-J."/>
            <person name="Ko J."/>
            <person name="Kim S.-G."/>
        </authorList>
    </citation>
    <scope>NUCLEOTIDE SEQUENCE</scope>
    <source>
        <strain evidence="3">BKB1-1</strain>
    </source>
</reference>
<dbReference type="PIRSF" id="PIRSF016184">
    <property type="entry name" value="PhzC_PhzF"/>
    <property type="match status" value="1"/>
</dbReference>
<dbReference type="EMBL" id="CP106679">
    <property type="protein sequence ID" value="UXP30674.1"/>
    <property type="molecule type" value="Genomic_DNA"/>
</dbReference>
<evidence type="ECO:0000256" key="2">
    <source>
        <dbReference type="ARBA" id="ARBA00023235"/>
    </source>
</evidence>
<comment type="similarity">
    <text evidence="1">Belongs to the PhzF family.</text>
</comment>
<proteinExistence type="inferred from homology"/>
<dbReference type="InterPro" id="IPR003719">
    <property type="entry name" value="Phenazine_PhzF-like"/>
</dbReference>
<evidence type="ECO:0000313" key="3">
    <source>
        <dbReference type="EMBL" id="UXP30674.1"/>
    </source>
</evidence>
<organism evidence="3 4">
    <name type="scientific">Reichenbachiella agarivorans</name>
    <dbReference type="NCBI Taxonomy" id="2979464"/>
    <lineage>
        <taxon>Bacteria</taxon>
        <taxon>Pseudomonadati</taxon>
        <taxon>Bacteroidota</taxon>
        <taxon>Cytophagia</taxon>
        <taxon>Cytophagales</taxon>
        <taxon>Reichenbachiellaceae</taxon>
        <taxon>Reichenbachiella</taxon>
    </lineage>
</organism>
<dbReference type="RefSeq" id="WP_262308120.1">
    <property type="nucleotide sequence ID" value="NZ_CP106679.1"/>
</dbReference>
<gene>
    <name evidence="3" type="ORF">N6H18_09940</name>
</gene>
<dbReference type="NCBIfam" id="TIGR00654">
    <property type="entry name" value="PhzF_family"/>
    <property type="match status" value="1"/>
</dbReference>
<evidence type="ECO:0000313" key="4">
    <source>
        <dbReference type="Proteomes" id="UP001065174"/>
    </source>
</evidence>
<keyword evidence="2" id="KW-0413">Isomerase</keyword>
<dbReference type="Pfam" id="PF02567">
    <property type="entry name" value="PhzC-PhzF"/>
    <property type="match status" value="1"/>
</dbReference>
<dbReference type="PANTHER" id="PTHR13774:SF17">
    <property type="entry name" value="PHENAZINE BIOSYNTHESIS-LIKE DOMAIN-CONTAINING PROTEIN"/>
    <property type="match status" value="1"/>
</dbReference>
<dbReference type="Proteomes" id="UP001065174">
    <property type="component" value="Chromosome"/>
</dbReference>
<dbReference type="Gene3D" id="3.10.310.10">
    <property type="entry name" value="Diaminopimelate Epimerase, Chain A, domain 1"/>
    <property type="match status" value="2"/>
</dbReference>
<keyword evidence="4" id="KW-1185">Reference proteome</keyword>
<accession>A0ABY6CLS7</accession>
<protein>
    <submittedName>
        <fullName evidence="3">PhzF family phenazine biosynthesis protein</fullName>
    </submittedName>
</protein>
<dbReference type="SUPFAM" id="SSF54506">
    <property type="entry name" value="Diaminopimelate epimerase-like"/>
    <property type="match status" value="1"/>
</dbReference>
<dbReference type="PANTHER" id="PTHR13774">
    <property type="entry name" value="PHENAZINE BIOSYNTHESIS PROTEIN"/>
    <property type="match status" value="1"/>
</dbReference>
<evidence type="ECO:0000256" key="1">
    <source>
        <dbReference type="ARBA" id="ARBA00008270"/>
    </source>
</evidence>
<name>A0ABY6CLS7_9BACT</name>